<evidence type="ECO:0000259" key="1">
    <source>
        <dbReference type="SMART" id="SM00954"/>
    </source>
</evidence>
<dbReference type="eggNOG" id="COG2357">
    <property type="taxonomic scope" value="Bacteria"/>
</dbReference>
<feature type="domain" description="RelA/SpoT" evidence="1">
    <location>
        <begin position="72"/>
        <end position="216"/>
    </location>
</feature>
<dbReference type="CDD" id="cd05399">
    <property type="entry name" value="NT_Rel-Spo_like"/>
    <property type="match status" value="1"/>
</dbReference>
<dbReference type="InterPro" id="IPR007685">
    <property type="entry name" value="RelA_SpoT"/>
</dbReference>
<dbReference type="AlphaFoldDB" id="U7VAY8"/>
<evidence type="ECO:0000313" key="2">
    <source>
        <dbReference type="EMBL" id="ERT68887.1"/>
    </source>
</evidence>
<keyword evidence="3" id="KW-1185">Reference proteome</keyword>
<dbReference type="PANTHER" id="PTHR41773:SF1">
    <property type="entry name" value="RELA_SPOT DOMAIN-CONTAINING PROTEIN"/>
    <property type="match status" value="1"/>
</dbReference>
<dbReference type="HOGENOM" id="CLU_049162_1_1_0"/>
<gene>
    <name evidence="2" type="ORF">HMPREF0202_01211</name>
</gene>
<dbReference type="Proteomes" id="UP000017081">
    <property type="component" value="Unassembled WGS sequence"/>
</dbReference>
<dbReference type="SUPFAM" id="SSF81301">
    <property type="entry name" value="Nucleotidyltransferase"/>
    <property type="match status" value="1"/>
</dbReference>
<name>U7VAY8_9FUSO</name>
<dbReference type="EMBL" id="AXZF01000042">
    <property type="protein sequence ID" value="ERT68887.1"/>
    <property type="molecule type" value="Genomic_DNA"/>
</dbReference>
<reference evidence="2 3" key="1">
    <citation type="submission" date="2013-08" db="EMBL/GenBank/DDBJ databases">
        <authorList>
            <person name="Weinstock G."/>
            <person name="Sodergren E."/>
            <person name="Wylie T."/>
            <person name="Fulton L."/>
            <person name="Fulton R."/>
            <person name="Fronick C."/>
            <person name="O'Laughlin M."/>
            <person name="Godfrey J."/>
            <person name="Miner T."/>
            <person name="Herter B."/>
            <person name="Appelbaum E."/>
            <person name="Cordes M."/>
            <person name="Lek S."/>
            <person name="Wollam A."/>
            <person name="Pepin K.H."/>
            <person name="Palsikar V.B."/>
            <person name="Mitreva M."/>
            <person name="Wilson R.K."/>
        </authorList>
    </citation>
    <scope>NUCLEOTIDE SEQUENCE [LARGE SCALE GENOMIC DNA]</scope>
    <source>
        <strain evidence="2 3">ATCC BAA-474</strain>
    </source>
</reference>
<proteinExistence type="predicted"/>
<dbReference type="PANTHER" id="PTHR41773">
    <property type="entry name" value="GTP PYROPHOSPHATASE-RELATED"/>
    <property type="match status" value="1"/>
</dbReference>
<dbReference type="STRING" id="1319815.HMPREF0202_01211"/>
<accession>U7VAY8</accession>
<evidence type="ECO:0000313" key="3">
    <source>
        <dbReference type="Proteomes" id="UP000017081"/>
    </source>
</evidence>
<sequence length="265" mass="31371">MFNLVLDNTIDREEFFKAFCITEEYFNSTGLNWDELMKIYADYITLVPYLEKEAEHIVSKLIDSEGVHSVRRRVKRATHLVEKIIRKGRKYADRGISVENYKEIITDLIGIRVLHLFKDDWRGIHCEITKLWDTKETPQINIRRGDYNIQDLKNTIQDLDCEIIVRDHGYRSIHYLIGVPVTKQDEVLVEIQVRTVFEEAWSEIDHLMRYPYDVDNPIITEYLGIFNRIVGSADEMGMFIKKIKKEFSNGKGLEDNFRELDLKFK</sequence>
<dbReference type="Pfam" id="PF04607">
    <property type="entry name" value="RelA_SpoT"/>
    <property type="match status" value="1"/>
</dbReference>
<dbReference type="SMART" id="SM00954">
    <property type="entry name" value="RelA_SpoT"/>
    <property type="match status" value="1"/>
</dbReference>
<protein>
    <recommendedName>
        <fullName evidence="1">RelA/SpoT domain-containing protein</fullName>
    </recommendedName>
</protein>
<dbReference type="PATRIC" id="fig|1319815.3.peg.1164"/>
<comment type="caution">
    <text evidence="2">The sequence shown here is derived from an EMBL/GenBank/DDBJ whole genome shotgun (WGS) entry which is preliminary data.</text>
</comment>
<dbReference type="GO" id="GO:0015969">
    <property type="term" value="P:guanosine tetraphosphate metabolic process"/>
    <property type="evidence" value="ECO:0007669"/>
    <property type="project" value="InterPro"/>
</dbReference>
<dbReference type="Gene3D" id="3.30.460.10">
    <property type="entry name" value="Beta Polymerase, domain 2"/>
    <property type="match status" value="1"/>
</dbReference>
<dbReference type="InterPro" id="IPR043519">
    <property type="entry name" value="NT_sf"/>
</dbReference>
<organism evidence="2 3">
    <name type="scientific">Cetobacterium somerae ATCC BAA-474</name>
    <dbReference type="NCBI Taxonomy" id="1319815"/>
    <lineage>
        <taxon>Bacteria</taxon>
        <taxon>Fusobacteriati</taxon>
        <taxon>Fusobacteriota</taxon>
        <taxon>Fusobacteriia</taxon>
        <taxon>Fusobacteriales</taxon>
        <taxon>Fusobacteriaceae</taxon>
        <taxon>Cetobacterium</taxon>
    </lineage>
</organism>